<comment type="subcellular location">
    <subcellularLocation>
        <location evidence="1">Membrane</location>
        <topology evidence="1">Multi-pass membrane protein</topology>
    </subcellularLocation>
</comment>
<feature type="transmembrane region" description="Helical" evidence="5">
    <location>
        <begin position="253"/>
        <end position="273"/>
    </location>
</feature>
<evidence type="ECO:0000256" key="2">
    <source>
        <dbReference type="ARBA" id="ARBA00022692"/>
    </source>
</evidence>
<dbReference type="InterPro" id="IPR038770">
    <property type="entry name" value="Na+/solute_symporter_sf"/>
</dbReference>
<name>A0ABU9EBA8_9BACT</name>
<keyword evidence="2 5" id="KW-0812">Transmembrane</keyword>
<evidence type="ECO:0000256" key="3">
    <source>
        <dbReference type="ARBA" id="ARBA00022989"/>
    </source>
</evidence>
<feature type="transmembrane region" description="Helical" evidence="5">
    <location>
        <begin position="332"/>
        <end position="352"/>
    </location>
</feature>
<dbReference type="PANTHER" id="PTHR43021:SF2">
    <property type="entry name" value="CATION_H+ EXCHANGER DOMAIN-CONTAINING PROTEIN"/>
    <property type="match status" value="1"/>
</dbReference>
<feature type="transmembrane region" description="Helical" evidence="5">
    <location>
        <begin position="414"/>
        <end position="433"/>
    </location>
</feature>
<evidence type="ECO:0000313" key="8">
    <source>
        <dbReference type="Proteomes" id="UP001484239"/>
    </source>
</evidence>
<feature type="transmembrane region" description="Helical" evidence="5">
    <location>
        <begin position="391"/>
        <end position="408"/>
    </location>
</feature>
<keyword evidence="8" id="KW-1185">Reference proteome</keyword>
<evidence type="ECO:0000259" key="6">
    <source>
        <dbReference type="Pfam" id="PF00999"/>
    </source>
</evidence>
<sequence>MVWYRMTGSSNTIPDPRGAARRLSDLGLTLALVFGVTALALWASPDAYEGGRLTILTGFVLLAASVAGSLAVRAGLPRLTGFLLVGVVAGPSMLGVVSAEAVVDLRLIDRFALALIALLAGGELKIAALRPQARTIALTTLLVTGVVWVGVAGTVLALRPLLPFLADVPFAAAVGVALLLGIWAANSSPDLTVAVIEETGAKGPLTDAVLGITIVKDVVVIVLFTLTLALVGPLIDPARALSAHALVDLGREVGGALVVGAALGWVFSLYLQGGDGRPRPPFATFLFAYLLVVVADRLHVELLLTGVAAGFAIENLSPAGDRMIRGIEKVSVVIFAFFFAVAGASLDLGAVARFWLPALILLLARALFTWIGAVQGARLAGASARIRTRSWRGLISQGGVTLGLVLLIEQSFPVIGAGVVALGMAVIIGNILAGPILLEAALTGGEGGDAEG</sequence>
<feature type="transmembrane region" description="Helical" evidence="5">
    <location>
        <begin position="55"/>
        <end position="76"/>
    </location>
</feature>
<feature type="transmembrane region" description="Helical" evidence="5">
    <location>
        <begin position="135"/>
        <end position="157"/>
    </location>
</feature>
<reference evidence="7 8" key="1">
    <citation type="submission" date="2024-02" db="EMBL/GenBank/DDBJ databases">
        <title>A novel Gemmatimonadota bacterium.</title>
        <authorList>
            <person name="Du Z.-J."/>
            <person name="Ye Y.-Q."/>
        </authorList>
    </citation>
    <scope>NUCLEOTIDE SEQUENCE [LARGE SCALE GENOMIC DNA]</scope>
    <source>
        <strain evidence="7 8">DH-20</strain>
    </source>
</reference>
<dbReference type="Pfam" id="PF00999">
    <property type="entry name" value="Na_H_Exchanger"/>
    <property type="match status" value="1"/>
</dbReference>
<feature type="transmembrane region" description="Helical" evidence="5">
    <location>
        <begin position="26"/>
        <end position="43"/>
    </location>
</feature>
<dbReference type="Gene3D" id="1.20.1530.20">
    <property type="match status" value="1"/>
</dbReference>
<dbReference type="PANTHER" id="PTHR43021">
    <property type="entry name" value="NA(+)/H(+) ANTIPORTER-RELATED"/>
    <property type="match status" value="1"/>
</dbReference>
<keyword evidence="4 5" id="KW-0472">Membrane</keyword>
<evidence type="ECO:0000256" key="1">
    <source>
        <dbReference type="ARBA" id="ARBA00004141"/>
    </source>
</evidence>
<organism evidence="7 8">
    <name type="scientific">Gaopeijia maritima</name>
    <dbReference type="NCBI Taxonomy" id="3119007"/>
    <lineage>
        <taxon>Bacteria</taxon>
        <taxon>Pseudomonadati</taxon>
        <taxon>Gemmatimonadota</taxon>
        <taxon>Longimicrobiia</taxon>
        <taxon>Gaopeijiales</taxon>
        <taxon>Gaopeijiaceae</taxon>
        <taxon>Gaopeijia</taxon>
    </lineage>
</organism>
<dbReference type="RefSeq" id="WP_405280666.1">
    <property type="nucleotide sequence ID" value="NZ_CP144380.1"/>
</dbReference>
<evidence type="ECO:0000256" key="4">
    <source>
        <dbReference type="ARBA" id="ARBA00023136"/>
    </source>
</evidence>
<feature type="transmembrane region" description="Helical" evidence="5">
    <location>
        <begin position="82"/>
        <end position="103"/>
    </location>
</feature>
<protein>
    <submittedName>
        <fullName evidence="7">Cation:proton antiporter</fullName>
    </submittedName>
</protein>
<feature type="domain" description="Cation/H+ exchanger transmembrane" evidence="6">
    <location>
        <begin position="62"/>
        <end position="435"/>
    </location>
</feature>
<keyword evidence="3 5" id="KW-1133">Transmembrane helix</keyword>
<feature type="transmembrane region" description="Helical" evidence="5">
    <location>
        <begin position="208"/>
        <end position="232"/>
    </location>
</feature>
<gene>
    <name evidence="7" type="ORF">WI372_13565</name>
</gene>
<comment type="caution">
    <text evidence="7">The sequence shown here is derived from an EMBL/GenBank/DDBJ whole genome shotgun (WGS) entry which is preliminary data.</text>
</comment>
<feature type="transmembrane region" description="Helical" evidence="5">
    <location>
        <begin position="110"/>
        <end position="129"/>
    </location>
</feature>
<dbReference type="EMBL" id="JBBHLI010000008">
    <property type="protein sequence ID" value="MEK9502016.1"/>
    <property type="molecule type" value="Genomic_DNA"/>
</dbReference>
<proteinExistence type="predicted"/>
<feature type="transmembrane region" description="Helical" evidence="5">
    <location>
        <begin position="358"/>
        <end position="379"/>
    </location>
</feature>
<feature type="transmembrane region" description="Helical" evidence="5">
    <location>
        <begin position="164"/>
        <end position="185"/>
    </location>
</feature>
<accession>A0ABU9EBA8</accession>
<evidence type="ECO:0000313" key="7">
    <source>
        <dbReference type="EMBL" id="MEK9502016.1"/>
    </source>
</evidence>
<dbReference type="InterPro" id="IPR006153">
    <property type="entry name" value="Cation/H_exchanger_TM"/>
</dbReference>
<evidence type="ECO:0000256" key="5">
    <source>
        <dbReference type="SAM" id="Phobius"/>
    </source>
</evidence>
<dbReference type="Proteomes" id="UP001484239">
    <property type="component" value="Unassembled WGS sequence"/>
</dbReference>